<organism evidence="1 2">
    <name type="scientific">Coprothermobacter proteolyticus (strain ATCC 35245 / DSM 5265 / OCM 4 / BT)</name>
    <dbReference type="NCBI Taxonomy" id="309798"/>
    <lineage>
        <taxon>Bacteria</taxon>
        <taxon>Pseudomonadati</taxon>
        <taxon>Coprothermobacterota</taxon>
        <taxon>Coprothermobacteria</taxon>
        <taxon>Coprothermobacterales</taxon>
        <taxon>Coprothermobacteraceae</taxon>
        <taxon>Coprothermobacter</taxon>
    </lineage>
</organism>
<evidence type="ECO:0000313" key="1">
    <source>
        <dbReference type="EMBL" id="ACI17825.1"/>
    </source>
</evidence>
<protein>
    <submittedName>
        <fullName evidence="1">Uncharacterized protein</fullName>
    </submittedName>
</protein>
<sequence length="64" mass="7260">MLGHKDVKTRLINDRTTTKVFKYPMSFAEDTIETSMPIKAEGTKTISTFRVVTKTEPGPKNSRE</sequence>
<evidence type="ECO:0000313" key="2">
    <source>
        <dbReference type="Proteomes" id="UP000001732"/>
    </source>
</evidence>
<gene>
    <name evidence="1" type="ordered locus">COPRO5265_1487</name>
</gene>
<dbReference type="EMBL" id="CP001145">
    <property type="protein sequence ID" value="ACI17825.1"/>
    <property type="molecule type" value="Genomic_DNA"/>
</dbReference>
<dbReference type="AlphaFoldDB" id="B5Y664"/>
<accession>B5Y664</accession>
<reference evidence="1 2" key="2">
    <citation type="journal article" date="2014" name="Genome Announc.">
        <title>Complete Genome Sequence of Coprothermobacter proteolyticus DSM 5265.</title>
        <authorList>
            <person name="Alexiev A."/>
            <person name="Coil D.A."/>
            <person name="Badger J.H."/>
            <person name="Enticknap J."/>
            <person name="Ward N."/>
            <person name="Robb F.T."/>
            <person name="Eisen J.A."/>
        </authorList>
    </citation>
    <scope>NUCLEOTIDE SEQUENCE [LARGE SCALE GENOMIC DNA]</scope>
    <source>
        <strain evidence="2">ATCC 35245 / DSM 5265 / OCM 4 / BT</strain>
    </source>
</reference>
<reference evidence="2" key="1">
    <citation type="submission" date="2008-08" db="EMBL/GenBank/DDBJ databases">
        <title>The complete genome sequence of Coprothermobacter proteolyticus strain ATCC 5245 / DSM 5265 / BT.</title>
        <authorList>
            <person name="Dodson R.J."/>
            <person name="Durkin A.S."/>
            <person name="Wu M."/>
            <person name="Eisen J."/>
            <person name="Sutton G."/>
        </authorList>
    </citation>
    <scope>NUCLEOTIDE SEQUENCE [LARGE SCALE GENOMIC DNA]</scope>
    <source>
        <strain evidence="2">ATCC 35245 / DSM 5265 / OCM 4 / BT</strain>
    </source>
</reference>
<keyword evidence="2" id="KW-1185">Reference proteome</keyword>
<proteinExistence type="predicted"/>
<dbReference type="Proteomes" id="UP000001732">
    <property type="component" value="Chromosome"/>
</dbReference>
<name>B5Y664_COPPD</name>